<keyword evidence="2" id="KW-0175">Coiled coil</keyword>
<organism evidence="5 6">
    <name type="scientific">Paraflavitalea soli</name>
    <dbReference type="NCBI Taxonomy" id="2315862"/>
    <lineage>
        <taxon>Bacteria</taxon>
        <taxon>Pseudomonadati</taxon>
        <taxon>Bacteroidota</taxon>
        <taxon>Chitinophagia</taxon>
        <taxon>Chitinophagales</taxon>
        <taxon>Chitinophagaceae</taxon>
        <taxon>Paraflavitalea</taxon>
    </lineage>
</organism>
<dbReference type="PANTHER" id="PTHR43547:SF2">
    <property type="entry name" value="HYBRID SIGNAL TRANSDUCTION HISTIDINE KINASE C"/>
    <property type="match status" value="1"/>
</dbReference>
<evidence type="ECO:0000256" key="2">
    <source>
        <dbReference type="SAM" id="Coils"/>
    </source>
</evidence>
<evidence type="ECO:0000313" key="5">
    <source>
        <dbReference type="EMBL" id="AXY74803.1"/>
    </source>
</evidence>
<keyword evidence="3" id="KW-0812">Transmembrane</keyword>
<protein>
    <submittedName>
        <fullName evidence="5">Transcriptional regulator</fullName>
    </submittedName>
</protein>
<dbReference type="GO" id="GO:0003677">
    <property type="term" value="F:DNA binding"/>
    <property type="evidence" value="ECO:0007669"/>
    <property type="project" value="InterPro"/>
</dbReference>
<dbReference type="OrthoDB" id="9809670at2"/>
<dbReference type="PANTHER" id="PTHR43547">
    <property type="entry name" value="TWO-COMPONENT HISTIDINE KINASE"/>
    <property type="match status" value="1"/>
</dbReference>
<dbReference type="Gene3D" id="2.60.40.10">
    <property type="entry name" value="Immunoglobulins"/>
    <property type="match status" value="1"/>
</dbReference>
<dbReference type="Proteomes" id="UP000263900">
    <property type="component" value="Chromosome"/>
</dbReference>
<dbReference type="InterPro" id="IPR015943">
    <property type="entry name" value="WD40/YVTN_repeat-like_dom_sf"/>
</dbReference>
<keyword evidence="3" id="KW-0472">Membrane</keyword>
<name>A0A3B7MNC3_9BACT</name>
<dbReference type="InterPro" id="IPR011123">
    <property type="entry name" value="Y_Y_Y"/>
</dbReference>
<keyword evidence="1" id="KW-0597">Phosphoprotein</keyword>
<feature type="coiled-coil region" evidence="2">
    <location>
        <begin position="838"/>
        <end position="880"/>
    </location>
</feature>
<dbReference type="InterPro" id="IPR003961">
    <property type="entry name" value="FN3_dom"/>
</dbReference>
<gene>
    <name evidence="5" type="ORF">D3H65_12785</name>
</gene>
<dbReference type="InterPro" id="IPR013783">
    <property type="entry name" value="Ig-like_fold"/>
</dbReference>
<dbReference type="InterPro" id="IPR036388">
    <property type="entry name" value="WH-like_DNA-bd_sf"/>
</dbReference>
<dbReference type="SUPFAM" id="SSF63829">
    <property type="entry name" value="Calcium-dependent phosphotriesterase"/>
    <property type="match status" value="2"/>
</dbReference>
<feature type="transmembrane region" description="Helical" evidence="3">
    <location>
        <begin position="821"/>
        <end position="838"/>
    </location>
</feature>
<dbReference type="SUPFAM" id="SSF46894">
    <property type="entry name" value="C-terminal effector domain of the bipartite response regulators"/>
    <property type="match status" value="1"/>
</dbReference>
<reference evidence="5 6" key="1">
    <citation type="submission" date="2018-09" db="EMBL/GenBank/DDBJ databases">
        <title>Genome sequencing of strain 6GH32-13.</title>
        <authorList>
            <person name="Weon H.-Y."/>
            <person name="Heo J."/>
            <person name="Kwon S.-W."/>
        </authorList>
    </citation>
    <scope>NUCLEOTIDE SEQUENCE [LARGE SCALE GENOMIC DNA]</scope>
    <source>
        <strain evidence="5 6">5GH32-13</strain>
    </source>
</reference>
<dbReference type="AlphaFoldDB" id="A0A3B7MNC3"/>
<evidence type="ECO:0000313" key="6">
    <source>
        <dbReference type="Proteomes" id="UP000263900"/>
    </source>
</evidence>
<dbReference type="CDD" id="cd00063">
    <property type="entry name" value="FN3"/>
    <property type="match status" value="1"/>
</dbReference>
<feature type="domain" description="HTH luxR-type" evidence="4">
    <location>
        <begin position="969"/>
        <end position="1026"/>
    </location>
</feature>
<dbReference type="KEGG" id="pseg:D3H65_12785"/>
<sequence length="1034" mass="118564">MEVLTLSKQGISNLLLTLFPNRFQAYVITTTKKINILVVNVCPLRQNYYKIIFPYFYANDCCMRLLLVLFFSLFLFSAEAQNTIGFPDIINYPKEQYRGGGQNWDLAIDGRGVMYFANTEGLLTFDGQFWKLYPIANHTRLRSVKVDKRGYIYVGAQDELGYYFPDHTGTLQYHSLKHLLPPDWKEVADVWDIELYEDAVIFRVFNMILEYRDGRMKVHPAPREWRKLFKTNKGLYAQDLQEGLMKYELGHWKAIPGNFSLQDILVTGLLEDEKGNLLIATNKNGLFTISGNQLIPKKTEADGIFAASRIYSAIALNDTEMAVGTTSDGCYIVNKATGKIIQHFSMEEGLQNNNVLRLFADNRQNIWLALDNGIDFIRYNTFIKQIYPNKKNLLTTYAAQIFDNKLFVGTSDGLYSTPLCSTSDLSFSDNRFQQVANSKGQVWNLSVINNQLLMGHHEGAFVISKNNATQLMTEKGCWLYKPYSSSSSPYNVLIGAYNGLYGAKTGAQGFSAPAHLDGLKESLRFLAVDNDDTIWASHPYRGIYKISLPGDSLHYTLYTSKDGLPSDYDNFVYRIRNRIVIATRHGIYEYNPVTNRFVQSALLHPVFADMAVQFLAEDVNGNIWFTSNRRPGIIDFHKPSDTQPYSIINFPELQQKIVNGFEYIYPHDDENVFLAAEKGLYHLNYRKYIQSAASPAISIGTVKAIGKSDTLLFGGYFANDSTLLPIQPDNRTAKLPHGFNDFHFEYASPSYDQGSSIEYSYRLLGFNNTWSEWTTKTEKDYTNLPYGNYTFTVKARNNLGIESNEGKYSFTILPAFYQTNVAKAIYTLLLISLMYLLYRRQKQKFANQQQKYQQKQEHLISLHQLELERNEKELIKVQNDKLASDVNFKNRELATVTMHLVDRGRVLSNIKEVLTTTVKKLEPTVTQDHFKRVMRLFEEAENNEEDWEHFSRHFDEVHSNFLARVKKHFPSLTTTDLKLCAYLHIDLTSKEIAQLLGISVRGVETSRYRLRRKLGIPGEVSLNAYLLEAIETKA</sequence>
<dbReference type="Gene3D" id="2.130.10.10">
    <property type="entry name" value="YVTN repeat-like/Quinoprotein amine dehydrogenase"/>
    <property type="match status" value="2"/>
</dbReference>
<proteinExistence type="predicted"/>
<evidence type="ECO:0000256" key="1">
    <source>
        <dbReference type="ARBA" id="ARBA00022553"/>
    </source>
</evidence>
<dbReference type="GO" id="GO:0006355">
    <property type="term" value="P:regulation of DNA-templated transcription"/>
    <property type="evidence" value="ECO:0007669"/>
    <property type="project" value="InterPro"/>
</dbReference>
<dbReference type="InterPro" id="IPR000792">
    <property type="entry name" value="Tscrpt_reg_LuxR_C"/>
</dbReference>
<dbReference type="SMART" id="SM00421">
    <property type="entry name" value="HTH_LUXR"/>
    <property type="match status" value="1"/>
</dbReference>
<keyword evidence="3" id="KW-1133">Transmembrane helix</keyword>
<dbReference type="Gene3D" id="1.10.10.10">
    <property type="entry name" value="Winged helix-like DNA-binding domain superfamily/Winged helix DNA-binding domain"/>
    <property type="match status" value="1"/>
</dbReference>
<evidence type="ECO:0000259" key="4">
    <source>
        <dbReference type="SMART" id="SM00421"/>
    </source>
</evidence>
<keyword evidence="6" id="KW-1185">Reference proteome</keyword>
<accession>A0A3B7MNC3</accession>
<dbReference type="Pfam" id="PF00196">
    <property type="entry name" value="GerE"/>
    <property type="match status" value="1"/>
</dbReference>
<dbReference type="Pfam" id="PF07495">
    <property type="entry name" value="Y_Y_Y"/>
    <property type="match status" value="1"/>
</dbReference>
<dbReference type="EMBL" id="CP032157">
    <property type="protein sequence ID" value="AXY74803.1"/>
    <property type="molecule type" value="Genomic_DNA"/>
</dbReference>
<dbReference type="GO" id="GO:0000155">
    <property type="term" value="F:phosphorelay sensor kinase activity"/>
    <property type="evidence" value="ECO:0007669"/>
    <property type="project" value="TreeGrafter"/>
</dbReference>
<evidence type="ECO:0000256" key="3">
    <source>
        <dbReference type="SAM" id="Phobius"/>
    </source>
</evidence>
<dbReference type="InterPro" id="IPR016032">
    <property type="entry name" value="Sig_transdc_resp-reg_C-effctor"/>
</dbReference>